<dbReference type="SUPFAM" id="SSF56104">
    <property type="entry name" value="SAICAR synthase-like"/>
    <property type="match status" value="1"/>
</dbReference>
<dbReference type="GO" id="GO:0005524">
    <property type="term" value="F:ATP binding"/>
    <property type="evidence" value="ECO:0007669"/>
    <property type="project" value="UniProtKB-KW"/>
</dbReference>
<comment type="similarity">
    <text evidence="1 8">Belongs to the inositol phosphokinase (IPK) family.</text>
</comment>
<keyword evidence="3" id="KW-0547">Nucleotide-binding</keyword>
<accession>A0ABD6EC97</accession>
<comment type="catalytic activity">
    <reaction evidence="7">
        <text>1D-myo-inositol 1,3,4,6-tetrakisphosphate + ATP = 1D-myo-inositol 1,3,4,5,6-pentakisphosphate + ADP + H(+)</text>
        <dbReference type="Rhea" id="RHEA:12717"/>
        <dbReference type="ChEBI" id="CHEBI:15378"/>
        <dbReference type="ChEBI" id="CHEBI:30616"/>
        <dbReference type="ChEBI" id="CHEBI:57660"/>
        <dbReference type="ChEBI" id="CHEBI:57733"/>
        <dbReference type="ChEBI" id="CHEBI:456216"/>
        <dbReference type="EC" id="2.7.1.140"/>
    </reaction>
</comment>
<evidence type="ECO:0000256" key="3">
    <source>
        <dbReference type="ARBA" id="ARBA00022741"/>
    </source>
</evidence>
<dbReference type="PANTHER" id="PTHR12400:SF51">
    <property type="entry name" value="INOSITOL POLYPHOSPHATE MULTIKINASE"/>
    <property type="match status" value="1"/>
</dbReference>
<evidence type="ECO:0000313" key="10">
    <source>
        <dbReference type="Proteomes" id="UP001608902"/>
    </source>
</evidence>
<dbReference type="EMBL" id="JBGFUD010000185">
    <property type="protein sequence ID" value="MFH4973920.1"/>
    <property type="molecule type" value="Genomic_DNA"/>
</dbReference>
<reference evidence="9 10" key="1">
    <citation type="submission" date="2024-08" db="EMBL/GenBank/DDBJ databases">
        <title>Gnathostoma spinigerum genome.</title>
        <authorList>
            <person name="Gonzalez-Bertolin B."/>
            <person name="Monzon S."/>
            <person name="Zaballos A."/>
            <person name="Jimenez P."/>
            <person name="Dekumyoy P."/>
            <person name="Varona S."/>
            <person name="Cuesta I."/>
            <person name="Sumanam S."/>
            <person name="Adisakwattana P."/>
            <person name="Gasser R.B."/>
            <person name="Hernandez-Gonzalez A."/>
            <person name="Young N.D."/>
            <person name="Perteguer M.J."/>
        </authorList>
    </citation>
    <scope>NUCLEOTIDE SEQUENCE [LARGE SCALE GENOMIC DNA]</scope>
    <source>
        <strain evidence="9">AL3</strain>
        <tissue evidence="9">Liver</tissue>
    </source>
</reference>
<dbReference type="InterPro" id="IPR038286">
    <property type="entry name" value="IPK_sf"/>
</dbReference>
<dbReference type="GO" id="GO:0016301">
    <property type="term" value="F:kinase activity"/>
    <property type="evidence" value="ECO:0007669"/>
    <property type="project" value="UniProtKB-KW"/>
</dbReference>
<comment type="caution">
    <text evidence="9">The sequence shown here is derived from an EMBL/GenBank/DDBJ whole genome shotgun (WGS) entry which is preliminary data.</text>
</comment>
<keyword evidence="4 8" id="KW-0418">Kinase</keyword>
<dbReference type="Proteomes" id="UP001608902">
    <property type="component" value="Unassembled WGS sequence"/>
</dbReference>
<proteinExistence type="inferred from homology"/>
<dbReference type="InterPro" id="IPR005522">
    <property type="entry name" value="IPK"/>
</dbReference>
<evidence type="ECO:0000256" key="1">
    <source>
        <dbReference type="ARBA" id="ARBA00007374"/>
    </source>
</evidence>
<keyword evidence="5" id="KW-0067">ATP-binding</keyword>
<name>A0ABD6EC97_9BILA</name>
<dbReference type="AlphaFoldDB" id="A0ABD6EC97"/>
<sequence length="293" mass="33858">MTAILPKNFEWYREQIAGHHPSVVKNGEHQIGFVKELGSEMLLKPLQEGIRGECEANMYEKLFSLPSLSVDPSIDNMILREFVSFVPRYYGRRQLRIGQKDVTFLIIEDLTQGYRRPCTMDIKMGMVTSDPNASEEKRKSEAAKYAEQQILGFRLLGYRVHCNNSECELRIRDKQWGRTRTLENIADAYYDFLSERGDSAAIVANSVYNQLLRIQDWFHRQTIYHFYASSILIVYEASQSLQPSARVKLIDFSHVFAADGRLDDNYIVGLDNVVSLVKQCRDRMLSPKIVDQL</sequence>
<evidence type="ECO:0000256" key="8">
    <source>
        <dbReference type="RuleBase" id="RU363090"/>
    </source>
</evidence>
<dbReference type="EC" id="2.7.-.-" evidence="8"/>
<protein>
    <recommendedName>
        <fullName evidence="8">Kinase</fullName>
        <ecNumber evidence="8">2.7.-.-</ecNumber>
    </recommendedName>
</protein>
<dbReference type="Pfam" id="PF03770">
    <property type="entry name" value="IPK"/>
    <property type="match status" value="1"/>
</dbReference>
<organism evidence="9 10">
    <name type="scientific">Gnathostoma spinigerum</name>
    <dbReference type="NCBI Taxonomy" id="75299"/>
    <lineage>
        <taxon>Eukaryota</taxon>
        <taxon>Metazoa</taxon>
        <taxon>Ecdysozoa</taxon>
        <taxon>Nematoda</taxon>
        <taxon>Chromadorea</taxon>
        <taxon>Rhabditida</taxon>
        <taxon>Spirurina</taxon>
        <taxon>Gnathostomatomorpha</taxon>
        <taxon>Gnathostomatoidea</taxon>
        <taxon>Gnathostomatidae</taxon>
        <taxon>Gnathostoma</taxon>
    </lineage>
</organism>
<dbReference type="Gene3D" id="3.30.470.160">
    <property type="entry name" value="Inositol polyphosphate kinase"/>
    <property type="match status" value="1"/>
</dbReference>
<gene>
    <name evidence="9" type="ORF">AB6A40_000629</name>
</gene>
<evidence type="ECO:0000256" key="7">
    <source>
        <dbReference type="ARBA" id="ARBA00036525"/>
    </source>
</evidence>
<evidence type="ECO:0000256" key="6">
    <source>
        <dbReference type="ARBA" id="ARBA00036164"/>
    </source>
</evidence>
<evidence type="ECO:0000256" key="2">
    <source>
        <dbReference type="ARBA" id="ARBA00022679"/>
    </source>
</evidence>
<dbReference type="PANTHER" id="PTHR12400">
    <property type="entry name" value="INOSITOL POLYPHOSPHATE KINASE"/>
    <property type="match status" value="1"/>
</dbReference>
<evidence type="ECO:0000256" key="5">
    <source>
        <dbReference type="ARBA" id="ARBA00022840"/>
    </source>
</evidence>
<keyword evidence="10" id="KW-1185">Reference proteome</keyword>
<evidence type="ECO:0000256" key="4">
    <source>
        <dbReference type="ARBA" id="ARBA00022777"/>
    </source>
</evidence>
<comment type="catalytic activity">
    <reaction evidence="6">
        <text>1D-myo-inositol 1,4,5-trisphosphate + 2 ATP = 1D-myo-inositol 1,3,4,5,6-pentakisphosphate + 2 ADP + 2 H(+)</text>
        <dbReference type="Rhea" id="RHEA:32359"/>
        <dbReference type="ChEBI" id="CHEBI:15378"/>
        <dbReference type="ChEBI" id="CHEBI:30616"/>
        <dbReference type="ChEBI" id="CHEBI:57733"/>
        <dbReference type="ChEBI" id="CHEBI:203600"/>
        <dbReference type="ChEBI" id="CHEBI:456216"/>
        <dbReference type="EC" id="2.7.1.151"/>
    </reaction>
</comment>
<keyword evidence="2 8" id="KW-0808">Transferase</keyword>
<evidence type="ECO:0000313" key="9">
    <source>
        <dbReference type="EMBL" id="MFH4973920.1"/>
    </source>
</evidence>